<dbReference type="Gene3D" id="3.40.50.2000">
    <property type="entry name" value="Glycogen Phosphorylase B"/>
    <property type="match status" value="2"/>
</dbReference>
<dbReference type="Pfam" id="PF13439">
    <property type="entry name" value="Glyco_transf_4"/>
    <property type="match status" value="1"/>
</dbReference>
<dbReference type="Proteomes" id="UP000198539">
    <property type="component" value="Unassembled WGS sequence"/>
</dbReference>
<dbReference type="Pfam" id="PF00534">
    <property type="entry name" value="Glycos_transf_1"/>
    <property type="match status" value="1"/>
</dbReference>
<evidence type="ECO:0000259" key="2">
    <source>
        <dbReference type="Pfam" id="PF00534"/>
    </source>
</evidence>
<evidence type="ECO:0000259" key="3">
    <source>
        <dbReference type="Pfam" id="PF13439"/>
    </source>
</evidence>
<dbReference type="GO" id="GO:0009103">
    <property type="term" value="P:lipopolysaccharide biosynthetic process"/>
    <property type="evidence" value="ECO:0007669"/>
    <property type="project" value="TreeGrafter"/>
</dbReference>
<dbReference type="GO" id="GO:0016757">
    <property type="term" value="F:glycosyltransferase activity"/>
    <property type="evidence" value="ECO:0007669"/>
    <property type="project" value="TreeGrafter"/>
</dbReference>
<accession>A0A1H2ZD99</accession>
<feature type="domain" description="Glycosyltransferase subfamily 4-like N-terminal" evidence="3">
    <location>
        <begin position="36"/>
        <end position="159"/>
    </location>
</feature>
<dbReference type="PANTHER" id="PTHR46401">
    <property type="entry name" value="GLYCOSYLTRANSFERASE WBBK-RELATED"/>
    <property type="match status" value="1"/>
</dbReference>
<dbReference type="InterPro" id="IPR001296">
    <property type="entry name" value="Glyco_trans_1"/>
</dbReference>
<name>A0A1H2ZD99_9RHOB</name>
<evidence type="ECO:0000313" key="4">
    <source>
        <dbReference type="EMBL" id="SDX15370.1"/>
    </source>
</evidence>
<dbReference type="EMBL" id="FNOM01000005">
    <property type="protein sequence ID" value="SDX15370.1"/>
    <property type="molecule type" value="Genomic_DNA"/>
</dbReference>
<evidence type="ECO:0000313" key="5">
    <source>
        <dbReference type="Proteomes" id="UP000198539"/>
    </source>
</evidence>
<dbReference type="RefSeq" id="WP_223814426.1">
    <property type="nucleotide sequence ID" value="NZ_CP061502.1"/>
</dbReference>
<feature type="domain" description="Glycosyl transferase family 1" evidence="2">
    <location>
        <begin position="169"/>
        <end position="327"/>
    </location>
</feature>
<dbReference type="AlphaFoldDB" id="A0A1H2ZD99"/>
<gene>
    <name evidence="4" type="ORF">SAMN04488238_105339</name>
</gene>
<reference evidence="4 5" key="1">
    <citation type="submission" date="2016-10" db="EMBL/GenBank/DDBJ databases">
        <authorList>
            <person name="de Groot N.N."/>
        </authorList>
    </citation>
    <scope>NUCLEOTIDE SEQUENCE [LARGE SCALE GENOMIC DNA]</scope>
    <source>
        <strain evidence="4 5">CGMCC 1.8894</strain>
    </source>
</reference>
<dbReference type="CDD" id="cd03801">
    <property type="entry name" value="GT4_PimA-like"/>
    <property type="match status" value="1"/>
</dbReference>
<dbReference type="STRING" id="564137.SAMN04488238_105339"/>
<proteinExistence type="predicted"/>
<sequence length="356" mass="37951">MIPINGAFAIPGDLNTRTGGYIYERRMLESLPQVGQPVQYIPLISSFPDPTDAAISDAATRLRALGPDTVLILDGLVFGSIDTEVLASLACPVVAMLHHPLGLEAGLPPARAAALIARERDNLRHAAHVVVPSAHTRDILIAQFGVPADRISVAPPGFDRPPTGVVQTPPADPPLILSVGLICRRKGHDVLLDALARLRHLDWQAAIVGMTHDEGVYQALLHQRAALGLEGRVRFTGEVSAETLDQLWRQAHVFALATRYEGYGMVLSEAQLYGLPMVSCAVGAVPQHVPSAAAALTAPDDAPAFTDALARLLTDVDHRAGMAAASRAGGQRLPHWYDAACVMRDAMALARHAQQV</sequence>
<evidence type="ECO:0000256" key="1">
    <source>
        <dbReference type="ARBA" id="ARBA00022679"/>
    </source>
</evidence>
<keyword evidence="5" id="KW-1185">Reference proteome</keyword>
<dbReference type="InterPro" id="IPR028098">
    <property type="entry name" value="Glyco_trans_4-like_N"/>
</dbReference>
<dbReference type="PANTHER" id="PTHR46401:SF2">
    <property type="entry name" value="GLYCOSYLTRANSFERASE WBBK-RELATED"/>
    <property type="match status" value="1"/>
</dbReference>
<keyword evidence="1 4" id="KW-0808">Transferase</keyword>
<dbReference type="SUPFAM" id="SSF53756">
    <property type="entry name" value="UDP-Glycosyltransferase/glycogen phosphorylase"/>
    <property type="match status" value="1"/>
</dbReference>
<protein>
    <submittedName>
        <fullName evidence="4">Glycosyltransferase involved in cell wall bisynthesis</fullName>
    </submittedName>
</protein>
<organism evidence="4 5">
    <name type="scientific">Roseicitreum antarcticum</name>
    <dbReference type="NCBI Taxonomy" id="564137"/>
    <lineage>
        <taxon>Bacteria</taxon>
        <taxon>Pseudomonadati</taxon>
        <taxon>Pseudomonadota</taxon>
        <taxon>Alphaproteobacteria</taxon>
        <taxon>Rhodobacterales</taxon>
        <taxon>Paracoccaceae</taxon>
        <taxon>Roseicitreum</taxon>
    </lineage>
</organism>